<organism evidence="1">
    <name type="scientific">Proteus mirabilis</name>
    <dbReference type="NCBI Taxonomy" id="584"/>
    <lineage>
        <taxon>Bacteria</taxon>
        <taxon>Pseudomonadati</taxon>
        <taxon>Pseudomonadota</taxon>
        <taxon>Gammaproteobacteria</taxon>
        <taxon>Enterobacterales</taxon>
        <taxon>Morganellaceae</taxon>
        <taxon>Proteus</taxon>
    </lineage>
</organism>
<evidence type="ECO:0000313" key="1">
    <source>
        <dbReference type="EMBL" id="MEY2345244.1"/>
    </source>
</evidence>
<protein>
    <recommendedName>
        <fullName evidence="2">Fimbrial subunit</fullName>
    </recommendedName>
</protein>
<gene>
    <name evidence="1" type="ORF">I3679_019990</name>
</gene>
<sequence length="113" mass="12764">MLTIRRADWQSGFITKITLLLQCAITQEQSLAVVARTGDATQGTIIGSAEFKLTTDQDNIIYKITPLLNHPISDNKSYFYTYQIDLSCIFSQEDQKISIFISISLSLIPCWLI</sequence>
<proteinExistence type="predicted"/>
<name>A0ABD5LXU5_PROMI</name>
<dbReference type="AlphaFoldDB" id="A0ABD5LXU5"/>
<evidence type="ECO:0008006" key="2">
    <source>
        <dbReference type="Google" id="ProtNLM"/>
    </source>
</evidence>
<reference evidence="1" key="1">
    <citation type="submission" date="2021-05" db="EMBL/GenBank/DDBJ databases">
        <title>First report of NDM-5 and VEB-6 producing Proteus mirabilis isolated from blood of a sepsis patient in Kolkata, India.</title>
        <authorList>
            <person name="Halder G."/>
            <person name="Chaudhuri B."/>
            <person name="Dutta S."/>
        </authorList>
    </citation>
    <scope>NUCLEOTIDE SEQUENCE [LARGE SCALE GENOMIC DNA]</scope>
    <source>
        <strain evidence="1">7049</strain>
    </source>
</reference>
<dbReference type="EMBL" id="JADQCH020000002">
    <property type="protein sequence ID" value="MEY2345244.1"/>
    <property type="molecule type" value="Genomic_DNA"/>
</dbReference>
<comment type="caution">
    <text evidence="1">The sequence shown here is derived from an EMBL/GenBank/DDBJ whole genome shotgun (WGS) entry which is preliminary data.</text>
</comment>
<accession>A0ABD5LXU5</accession>